<evidence type="ECO:0000256" key="2">
    <source>
        <dbReference type="ARBA" id="ARBA00004439"/>
    </source>
</evidence>
<feature type="compositionally biased region" description="Basic and acidic residues" evidence="10">
    <location>
        <begin position="97"/>
        <end position="113"/>
    </location>
</feature>
<keyword evidence="5 9" id="KW-0863">Zinc-finger</keyword>
<keyword evidence="8" id="KW-0968">Cytoplasmic vesicle</keyword>
<dbReference type="GO" id="GO:0002376">
    <property type="term" value="P:immune system process"/>
    <property type="evidence" value="ECO:0007669"/>
    <property type="project" value="UniProtKB-KW"/>
</dbReference>
<feature type="region of interest" description="Disordered" evidence="10">
    <location>
        <begin position="89"/>
        <end position="222"/>
    </location>
</feature>
<dbReference type="GO" id="GO:0005765">
    <property type="term" value="C:lysosomal membrane"/>
    <property type="evidence" value="ECO:0007669"/>
    <property type="project" value="UniProtKB-SubCell"/>
</dbReference>
<keyword evidence="4" id="KW-0479">Metal-binding</keyword>
<sequence length="463" mass="52428">MPVHQISVVPIAKGTANSSSRNRDKSKENEATKLEVDGSDQTTPVMPINPASDSAPNAKRQVKRCIRRRRESTRTVGCATECVDQPRHSRLHKQTHTHSDSSSEDEQRWREARSWSLQKARRRRSGSRHTQAHPREEQDATKLMSVNSDEGQKENQPPLCKGPNTRAHKKLSKREERGGQSQTANHRKANELGSNRSRSEEEEPITKTYEERGSGDPDMSVPSPCKCTIPTNQNGATQQACTDDELEVCRICHCEGDEECLLITPCRCTGSLRFVHQGCLYQWIKSSDTRCCELCKYDFIMETHLKPLHKWEKLHMSTSERRKIFCSVTFHLAAVVCVIWSLYVLIDRTAEEIRQGKNNALVRLSPLNAVGVLDWPFWTKLIVVAVGFSGGLIFMYIQCKVYLQLWRRLKAFNRIIFVQNCPDTVRDEENRPPPVTQSNGTHGTAEAPAPQTQTNTGVEMAPV</sequence>
<dbReference type="InterPro" id="IPR013083">
    <property type="entry name" value="Znf_RING/FYVE/PHD"/>
</dbReference>
<keyword evidence="15" id="KW-1185">Reference proteome</keyword>
<feature type="domain" description="RING-CH-type" evidence="13">
    <location>
        <begin position="241"/>
        <end position="302"/>
    </location>
</feature>
<reference evidence="14" key="2">
    <citation type="submission" date="2025-09" db="UniProtKB">
        <authorList>
            <consortium name="Ensembl"/>
        </authorList>
    </citation>
    <scope>IDENTIFICATION</scope>
</reference>
<dbReference type="PROSITE" id="PS50089">
    <property type="entry name" value="ZF_RING_2"/>
    <property type="match status" value="1"/>
</dbReference>
<dbReference type="FunCoup" id="A0A672K6C7">
    <property type="interactions" value="296"/>
</dbReference>
<keyword evidence="11" id="KW-0812">Transmembrane</keyword>
<organism evidence="14 15">
    <name type="scientific">Sinocyclocheilus grahami</name>
    <name type="common">Dianchi golden-line fish</name>
    <name type="synonym">Barbus grahami</name>
    <dbReference type="NCBI Taxonomy" id="75366"/>
    <lineage>
        <taxon>Eukaryota</taxon>
        <taxon>Metazoa</taxon>
        <taxon>Chordata</taxon>
        <taxon>Craniata</taxon>
        <taxon>Vertebrata</taxon>
        <taxon>Euteleostomi</taxon>
        <taxon>Actinopterygii</taxon>
        <taxon>Neopterygii</taxon>
        <taxon>Teleostei</taxon>
        <taxon>Ostariophysi</taxon>
        <taxon>Cypriniformes</taxon>
        <taxon>Cyprinidae</taxon>
        <taxon>Cyprininae</taxon>
        <taxon>Sinocyclocheilus</taxon>
    </lineage>
</organism>
<evidence type="ECO:0000259" key="12">
    <source>
        <dbReference type="PROSITE" id="PS50089"/>
    </source>
</evidence>
<proteinExistence type="predicted"/>
<evidence type="ECO:0000256" key="3">
    <source>
        <dbReference type="ARBA" id="ARBA00004520"/>
    </source>
</evidence>
<dbReference type="InParanoid" id="A0A672K6C7"/>
<evidence type="ECO:0000256" key="7">
    <source>
        <dbReference type="ARBA" id="ARBA00022859"/>
    </source>
</evidence>
<keyword evidence="11" id="KW-0472">Membrane</keyword>
<dbReference type="PANTHER" id="PTHR45981">
    <property type="entry name" value="LD02310P"/>
    <property type="match status" value="1"/>
</dbReference>
<feature type="compositionally biased region" description="Basic and acidic residues" evidence="10">
    <location>
        <begin position="204"/>
        <end position="215"/>
    </location>
</feature>
<feature type="compositionally biased region" description="Basic residues" evidence="10">
    <location>
        <begin position="60"/>
        <end position="71"/>
    </location>
</feature>
<evidence type="ECO:0000256" key="5">
    <source>
        <dbReference type="ARBA" id="ARBA00022771"/>
    </source>
</evidence>
<dbReference type="Ensembl" id="ENSSGRT00000004894.1">
    <property type="protein sequence ID" value="ENSSGRP00000004514.1"/>
    <property type="gene ID" value="ENSSGRG00000002824.1"/>
</dbReference>
<gene>
    <name evidence="14" type="primary">LOC107551579</name>
</gene>
<evidence type="ECO:0000256" key="8">
    <source>
        <dbReference type="ARBA" id="ARBA00023329"/>
    </source>
</evidence>
<dbReference type="PROSITE" id="PS51292">
    <property type="entry name" value="ZF_RING_CH"/>
    <property type="match status" value="1"/>
</dbReference>
<keyword evidence="7" id="KW-0391">Immunity</keyword>
<dbReference type="InterPro" id="IPR001841">
    <property type="entry name" value="Znf_RING"/>
</dbReference>
<evidence type="ECO:0000256" key="6">
    <source>
        <dbReference type="ARBA" id="ARBA00022833"/>
    </source>
</evidence>
<keyword evidence="6" id="KW-0862">Zinc</keyword>
<dbReference type="Proteomes" id="UP000472262">
    <property type="component" value="Unassembled WGS sequence"/>
</dbReference>
<dbReference type="InterPro" id="IPR011016">
    <property type="entry name" value="Znf_RING-CH"/>
</dbReference>
<comment type="subcellular location">
    <subcellularLocation>
        <location evidence="2">Cytoplasmic vesicle membrane</location>
        <topology evidence="2">Multi-pass membrane protein</topology>
    </subcellularLocation>
    <subcellularLocation>
        <location evidence="3">Early endosome membrane</location>
        <topology evidence="3">Multi-pass membrane protein</topology>
    </subcellularLocation>
    <subcellularLocation>
        <location evidence="1">Lysosome membrane</location>
        <topology evidence="1">Multi-pass membrane protein</topology>
    </subcellularLocation>
</comment>
<name>A0A672K6C7_SINGR</name>
<dbReference type="GO" id="GO:0031901">
    <property type="term" value="C:early endosome membrane"/>
    <property type="evidence" value="ECO:0007669"/>
    <property type="project" value="UniProtKB-SubCell"/>
</dbReference>
<reference evidence="14" key="1">
    <citation type="submission" date="2025-08" db="UniProtKB">
        <authorList>
            <consortium name="Ensembl"/>
        </authorList>
    </citation>
    <scope>IDENTIFICATION</scope>
</reference>
<dbReference type="SMART" id="SM00744">
    <property type="entry name" value="RINGv"/>
    <property type="match status" value="1"/>
</dbReference>
<evidence type="ECO:0000313" key="14">
    <source>
        <dbReference type="Ensembl" id="ENSSGRP00000004514.1"/>
    </source>
</evidence>
<feature type="transmembrane region" description="Helical" evidence="11">
    <location>
        <begin position="324"/>
        <end position="346"/>
    </location>
</feature>
<feature type="transmembrane region" description="Helical" evidence="11">
    <location>
        <begin position="377"/>
        <end position="397"/>
    </location>
</feature>
<dbReference type="OMA" id="QECAYEL"/>
<evidence type="ECO:0000256" key="9">
    <source>
        <dbReference type="PROSITE-ProRule" id="PRU00175"/>
    </source>
</evidence>
<dbReference type="Gene3D" id="3.30.40.10">
    <property type="entry name" value="Zinc/RING finger domain, C3HC4 (zinc finger)"/>
    <property type="match status" value="1"/>
</dbReference>
<protein>
    <submittedName>
        <fullName evidence="14">E3 ubiquitin-protein ligase MARCH1-like</fullName>
    </submittedName>
</protein>
<dbReference type="Pfam" id="PF12906">
    <property type="entry name" value="RINGv"/>
    <property type="match status" value="1"/>
</dbReference>
<evidence type="ECO:0000256" key="10">
    <source>
        <dbReference type="SAM" id="MobiDB-lite"/>
    </source>
</evidence>
<dbReference type="GO" id="GO:0008270">
    <property type="term" value="F:zinc ion binding"/>
    <property type="evidence" value="ECO:0007669"/>
    <property type="project" value="UniProtKB-KW"/>
</dbReference>
<evidence type="ECO:0000256" key="4">
    <source>
        <dbReference type="ARBA" id="ARBA00022723"/>
    </source>
</evidence>
<evidence type="ECO:0000259" key="13">
    <source>
        <dbReference type="PROSITE" id="PS51292"/>
    </source>
</evidence>
<dbReference type="AlphaFoldDB" id="A0A672K6C7"/>
<evidence type="ECO:0000256" key="1">
    <source>
        <dbReference type="ARBA" id="ARBA00004155"/>
    </source>
</evidence>
<feature type="domain" description="RING-type" evidence="12">
    <location>
        <begin position="249"/>
        <end position="296"/>
    </location>
</feature>
<accession>A0A672K6C7</accession>
<evidence type="ECO:0000313" key="15">
    <source>
        <dbReference type="Proteomes" id="UP000472262"/>
    </source>
</evidence>
<feature type="compositionally biased region" description="Basic residues" evidence="10">
    <location>
        <begin position="119"/>
        <end position="132"/>
    </location>
</feature>
<keyword evidence="11" id="KW-1133">Transmembrane helix</keyword>
<evidence type="ECO:0000256" key="11">
    <source>
        <dbReference type="SAM" id="Phobius"/>
    </source>
</evidence>
<feature type="region of interest" description="Disordered" evidence="10">
    <location>
        <begin position="427"/>
        <end position="463"/>
    </location>
</feature>
<feature type="region of interest" description="Disordered" evidence="10">
    <location>
        <begin position="1"/>
        <end position="76"/>
    </location>
</feature>
<dbReference type="SUPFAM" id="SSF57850">
    <property type="entry name" value="RING/U-box"/>
    <property type="match status" value="1"/>
</dbReference>
<feature type="compositionally biased region" description="Basic and acidic residues" evidence="10">
    <location>
        <begin position="21"/>
        <end position="36"/>
    </location>
</feature>